<dbReference type="OrthoDB" id="9895617at2759"/>
<proteinExistence type="predicted"/>
<organism evidence="1 2">
    <name type="scientific">Jimgerdemannia flammicorona</name>
    <dbReference type="NCBI Taxonomy" id="994334"/>
    <lineage>
        <taxon>Eukaryota</taxon>
        <taxon>Fungi</taxon>
        <taxon>Fungi incertae sedis</taxon>
        <taxon>Mucoromycota</taxon>
        <taxon>Mucoromycotina</taxon>
        <taxon>Endogonomycetes</taxon>
        <taxon>Endogonales</taxon>
        <taxon>Endogonaceae</taxon>
        <taxon>Jimgerdemannia</taxon>
    </lineage>
</organism>
<dbReference type="AlphaFoldDB" id="A0A433D863"/>
<evidence type="ECO:0000313" key="2">
    <source>
        <dbReference type="Proteomes" id="UP000268093"/>
    </source>
</evidence>
<dbReference type="Pfam" id="PF12585">
    <property type="entry name" value="DUF3759"/>
    <property type="match status" value="1"/>
</dbReference>
<dbReference type="PANTHER" id="PTHR37450">
    <property type="entry name" value="CIPC PROTEIN"/>
    <property type="match status" value="1"/>
</dbReference>
<accession>A0A433D863</accession>
<evidence type="ECO:0000313" key="1">
    <source>
        <dbReference type="EMBL" id="RUP47068.1"/>
    </source>
</evidence>
<comment type="caution">
    <text evidence="1">The sequence shown here is derived from an EMBL/GenBank/DDBJ whole genome shotgun (WGS) entry which is preliminary data.</text>
</comment>
<name>A0A433D863_9FUNG</name>
<dbReference type="Proteomes" id="UP000268093">
    <property type="component" value="Unassembled WGS sequence"/>
</dbReference>
<sequence length="108" mass="12399">MSHSYGFCDCHNHHQQVHRGRTEKERWTDEMVAGSAAYQALCHFSSNRTGRESHEQAKEEVARVAAQEADRLCEQKGLDHGKRDGVRRMSVDAAKELYFDTNEYRGDS</sequence>
<reference evidence="1 2" key="1">
    <citation type="journal article" date="2018" name="New Phytol.">
        <title>Phylogenomics of Endogonaceae and evolution of mycorrhizas within Mucoromycota.</title>
        <authorList>
            <person name="Chang Y."/>
            <person name="Desiro A."/>
            <person name="Na H."/>
            <person name="Sandor L."/>
            <person name="Lipzen A."/>
            <person name="Clum A."/>
            <person name="Barry K."/>
            <person name="Grigoriev I.V."/>
            <person name="Martin F.M."/>
            <person name="Stajich J.E."/>
            <person name="Smith M.E."/>
            <person name="Bonito G."/>
            <person name="Spatafora J.W."/>
        </authorList>
    </citation>
    <scope>NUCLEOTIDE SEQUENCE [LARGE SCALE GENOMIC DNA]</scope>
    <source>
        <strain evidence="1 2">GMNB39</strain>
    </source>
</reference>
<dbReference type="PANTHER" id="PTHR37450:SF1">
    <property type="entry name" value="CIPC PROTEIN"/>
    <property type="match status" value="1"/>
</dbReference>
<gene>
    <name evidence="1" type="ORF">BC936DRAFT_146163</name>
</gene>
<keyword evidence="2" id="KW-1185">Reference proteome</keyword>
<dbReference type="EMBL" id="RBNI01004998">
    <property type="protein sequence ID" value="RUP47068.1"/>
    <property type="molecule type" value="Genomic_DNA"/>
</dbReference>
<protein>
    <submittedName>
        <fullName evidence="1">Uncharacterized protein</fullName>
    </submittedName>
</protein>
<dbReference type="InterPro" id="IPR022234">
    <property type="entry name" value="DUF3759"/>
</dbReference>